<evidence type="ECO:0000313" key="18">
    <source>
        <dbReference type="Proteomes" id="UP000256373"/>
    </source>
</evidence>
<comment type="catalytic activity">
    <reaction evidence="1 16">
        <text>(R)-pantothenate + ATP = (R)-4'-phosphopantothenate + ADP + H(+)</text>
        <dbReference type="Rhea" id="RHEA:16373"/>
        <dbReference type="ChEBI" id="CHEBI:10986"/>
        <dbReference type="ChEBI" id="CHEBI:15378"/>
        <dbReference type="ChEBI" id="CHEBI:29032"/>
        <dbReference type="ChEBI" id="CHEBI:30616"/>
        <dbReference type="ChEBI" id="CHEBI:456216"/>
        <dbReference type="EC" id="2.7.1.33"/>
    </reaction>
</comment>
<evidence type="ECO:0000256" key="3">
    <source>
        <dbReference type="ARBA" id="ARBA00004496"/>
    </source>
</evidence>
<dbReference type="AlphaFoldDB" id="A0A3D8YC73"/>
<feature type="active site" description="Proton acceptor" evidence="16">
    <location>
        <position position="109"/>
    </location>
</feature>
<dbReference type="Proteomes" id="UP000256373">
    <property type="component" value="Unassembled WGS sequence"/>
</dbReference>
<gene>
    <name evidence="16" type="primary">coaX</name>
    <name evidence="17" type="ORF">DSL64_10175</name>
</gene>
<evidence type="ECO:0000256" key="11">
    <source>
        <dbReference type="ARBA" id="ARBA00022840"/>
    </source>
</evidence>
<comment type="subcellular location">
    <subcellularLocation>
        <location evidence="3 16">Cytoplasm</location>
    </subcellularLocation>
</comment>
<evidence type="ECO:0000256" key="14">
    <source>
        <dbReference type="ARBA" id="ARBA00038036"/>
    </source>
</evidence>
<comment type="caution">
    <text evidence="17">The sequence shown here is derived from an EMBL/GenBank/DDBJ whole genome shotgun (WGS) entry which is preliminary data.</text>
</comment>
<dbReference type="GO" id="GO:0004594">
    <property type="term" value="F:pantothenate kinase activity"/>
    <property type="evidence" value="ECO:0007669"/>
    <property type="project" value="UniProtKB-UniRule"/>
</dbReference>
<dbReference type="RefSeq" id="WP_115830654.1">
    <property type="nucleotide sequence ID" value="NZ_QNUL01000006.1"/>
</dbReference>
<keyword evidence="18" id="KW-1185">Reference proteome</keyword>
<comment type="function">
    <text evidence="16">Catalyzes the phosphorylation of pantothenate (Pan), the first step in CoA biosynthesis.</text>
</comment>
<feature type="binding site" evidence="16">
    <location>
        <position position="129"/>
    </location>
    <ligand>
        <name>K(+)</name>
        <dbReference type="ChEBI" id="CHEBI:29103"/>
    </ligand>
</feature>
<comment type="pathway">
    <text evidence="4 16">Cofactor biosynthesis; coenzyme A biosynthesis; CoA from (R)-pantothenate: step 1/5.</text>
</comment>
<reference evidence="17 18" key="1">
    <citation type="submission" date="2018-07" db="EMBL/GenBank/DDBJ databases">
        <title>Dyadobacter roseus sp. nov., isolated from rose rhizosphere soil.</title>
        <authorList>
            <person name="Chen L."/>
        </authorList>
    </citation>
    <scope>NUCLEOTIDE SEQUENCE [LARGE SCALE GENOMIC DNA]</scope>
    <source>
        <strain evidence="17 18">RS19</strain>
    </source>
</reference>
<dbReference type="Gene3D" id="3.30.420.40">
    <property type="match status" value="2"/>
</dbReference>
<protein>
    <recommendedName>
        <fullName evidence="15 16">Type III pantothenate kinase</fullName>
        <ecNumber evidence="6 16">2.7.1.33</ecNumber>
    </recommendedName>
    <alternativeName>
        <fullName evidence="16">PanK-III</fullName>
    </alternativeName>
    <alternativeName>
        <fullName evidence="16">Pantothenic acid kinase</fullName>
    </alternativeName>
</protein>
<dbReference type="EMBL" id="QNUL01000006">
    <property type="protein sequence ID" value="REA62020.1"/>
    <property type="molecule type" value="Genomic_DNA"/>
</dbReference>
<dbReference type="PANTHER" id="PTHR34265:SF1">
    <property type="entry name" value="TYPE III PANTOTHENATE KINASE"/>
    <property type="match status" value="1"/>
</dbReference>
<dbReference type="GO" id="GO:0005737">
    <property type="term" value="C:cytoplasm"/>
    <property type="evidence" value="ECO:0007669"/>
    <property type="project" value="UniProtKB-SubCell"/>
</dbReference>
<comment type="cofactor">
    <cofactor evidence="2">
        <name>K(+)</name>
        <dbReference type="ChEBI" id="CHEBI:29103"/>
    </cofactor>
</comment>
<dbReference type="CDD" id="cd24015">
    <property type="entry name" value="ASKHA_NBD_PanK-III"/>
    <property type="match status" value="1"/>
</dbReference>
<keyword evidence="8 16" id="KW-0808">Transferase</keyword>
<proteinExistence type="inferred from homology"/>
<dbReference type="EC" id="2.7.1.33" evidence="6 16"/>
<dbReference type="GO" id="GO:0005524">
    <property type="term" value="F:ATP binding"/>
    <property type="evidence" value="ECO:0007669"/>
    <property type="project" value="UniProtKB-UniRule"/>
</dbReference>
<keyword evidence="10 16" id="KW-0418">Kinase</keyword>
<evidence type="ECO:0000256" key="1">
    <source>
        <dbReference type="ARBA" id="ARBA00001206"/>
    </source>
</evidence>
<keyword evidence="11 16" id="KW-0067">ATP-binding</keyword>
<evidence type="ECO:0000256" key="15">
    <source>
        <dbReference type="ARBA" id="ARBA00040883"/>
    </source>
</evidence>
<name>A0A3D8YC73_9BACT</name>
<dbReference type="PANTHER" id="PTHR34265">
    <property type="entry name" value="TYPE III PANTOTHENATE KINASE"/>
    <property type="match status" value="1"/>
</dbReference>
<feature type="binding site" evidence="16">
    <location>
        <begin position="107"/>
        <end position="110"/>
    </location>
    <ligand>
        <name>substrate</name>
    </ligand>
</feature>
<evidence type="ECO:0000256" key="9">
    <source>
        <dbReference type="ARBA" id="ARBA00022741"/>
    </source>
</evidence>
<keyword evidence="7 16" id="KW-0963">Cytoplasm</keyword>
<dbReference type="InterPro" id="IPR043129">
    <property type="entry name" value="ATPase_NBD"/>
</dbReference>
<keyword evidence="9 16" id="KW-0547">Nucleotide-binding</keyword>
<sequence length="258" mass="27788">MLLAVDVGNTDTVFGLYDSGTWSNVWRMRSQTQEKEAHYESRLRLHFLEAGLWFGDVETVVLSSVVPALTPVIQKTLRSLFGDDIITVGPGIFPDLSIAIDHPHEIGADLIANAVAVMSRYQQNCVVVDFGTALTFTTVSAQGQILGVAILPGLATAVRALFTNTAQLPEVPLKLPPSAIGKNTTEAIQAGILLGYEGLVKSLIQRIRAELGGECIAVATGGLSSIIETLQDEFIEIDTQLTLDGLRVIGERLHPDRV</sequence>
<keyword evidence="16" id="KW-0479">Metal-binding</keyword>
<evidence type="ECO:0000256" key="10">
    <source>
        <dbReference type="ARBA" id="ARBA00022777"/>
    </source>
</evidence>
<comment type="similarity">
    <text evidence="14 16">Belongs to the type III pantothenate kinase family.</text>
</comment>
<dbReference type="NCBIfam" id="TIGR00671">
    <property type="entry name" value="baf"/>
    <property type="match status" value="1"/>
</dbReference>
<comment type="caution">
    <text evidence="16">Lacks conserved residue(s) required for the propagation of feature annotation.</text>
</comment>
<dbReference type="UniPathway" id="UPA00241">
    <property type="reaction ID" value="UER00352"/>
</dbReference>
<accession>A0A3D8YC73</accession>
<evidence type="ECO:0000256" key="4">
    <source>
        <dbReference type="ARBA" id="ARBA00005225"/>
    </source>
</evidence>
<evidence type="ECO:0000256" key="5">
    <source>
        <dbReference type="ARBA" id="ARBA00011738"/>
    </source>
</evidence>
<dbReference type="OrthoDB" id="9804707at2"/>
<dbReference type="NCBIfam" id="NF009855">
    <property type="entry name" value="PRK13321.1"/>
    <property type="match status" value="1"/>
</dbReference>
<dbReference type="SUPFAM" id="SSF53067">
    <property type="entry name" value="Actin-like ATPase domain"/>
    <property type="match status" value="2"/>
</dbReference>
<comment type="subunit">
    <text evidence="5 16">Homodimer.</text>
</comment>
<evidence type="ECO:0000256" key="7">
    <source>
        <dbReference type="ARBA" id="ARBA00022490"/>
    </source>
</evidence>
<keyword evidence="12 16" id="KW-0630">Potassium</keyword>
<keyword evidence="13 16" id="KW-0173">Coenzyme A biosynthesis</keyword>
<feature type="binding site" evidence="16">
    <location>
        <position position="184"/>
    </location>
    <ligand>
        <name>substrate</name>
    </ligand>
</feature>
<comment type="cofactor">
    <cofactor evidence="16">
        <name>NH4(+)</name>
        <dbReference type="ChEBI" id="CHEBI:28938"/>
    </cofactor>
    <cofactor evidence="16">
        <name>K(+)</name>
        <dbReference type="ChEBI" id="CHEBI:29103"/>
    </cofactor>
    <text evidence="16">A monovalent cation. Ammonium or potassium.</text>
</comment>
<dbReference type="InterPro" id="IPR004619">
    <property type="entry name" value="Type_III_PanK"/>
</dbReference>
<evidence type="ECO:0000313" key="17">
    <source>
        <dbReference type="EMBL" id="REA62020.1"/>
    </source>
</evidence>
<evidence type="ECO:0000256" key="8">
    <source>
        <dbReference type="ARBA" id="ARBA00022679"/>
    </source>
</evidence>
<dbReference type="Pfam" id="PF03309">
    <property type="entry name" value="Pan_kinase"/>
    <property type="match status" value="1"/>
</dbReference>
<evidence type="ECO:0000256" key="16">
    <source>
        <dbReference type="HAMAP-Rule" id="MF_01274"/>
    </source>
</evidence>
<feature type="binding site" evidence="16">
    <location>
        <position position="132"/>
    </location>
    <ligand>
        <name>ATP</name>
        <dbReference type="ChEBI" id="CHEBI:30616"/>
    </ligand>
</feature>
<feature type="binding site" evidence="16">
    <location>
        <begin position="6"/>
        <end position="13"/>
    </location>
    <ligand>
        <name>ATP</name>
        <dbReference type="ChEBI" id="CHEBI:30616"/>
    </ligand>
</feature>
<dbReference type="GO" id="GO:0015937">
    <property type="term" value="P:coenzyme A biosynthetic process"/>
    <property type="evidence" value="ECO:0007669"/>
    <property type="project" value="UniProtKB-UniRule"/>
</dbReference>
<dbReference type="HAMAP" id="MF_01274">
    <property type="entry name" value="Pantothen_kinase_3"/>
    <property type="match status" value="1"/>
</dbReference>
<evidence type="ECO:0000256" key="6">
    <source>
        <dbReference type="ARBA" id="ARBA00012102"/>
    </source>
</evidence>
<dbReference type="GO" id="GO:0046872">
    <property type="term" value="F:metal ion binding"/>
    <property type="evidence" value="ECO:0007669"/>
    <property type="project" value="UniProtKB-KW"/>
</dbReference>
<organism evidence="17 18">
    <name type="scientific">Dyadobacter luteus</name>
    <dbReference type="NCBI Taxonomy" id="2259619"/>
    <lineage>
        <taxon>Bacteria</taxon>
        <taxon>Pseudomonadati</taxon>
        <taxon>Bacteroidota</taxon>
        <taxon>Cytophagia</taxon>
        <taxon>Cytophagales</taxon>
        <taxon>Spirosomataceae</taxon>
        <taxon>Dyadobacter</taxon>
    </lineage>
</organism>
<evidence type="ECO:0000256" key="13">
    <source>
        <dbReference type="ARBA" id="ARBA00022993"/>
    </source>
</evidence>
<evidence type="ECO:0000256" key="12">
    <source>
        <dbReference type="ARBA" id="ARBA00022958"/>
    </source>
</evidence>
<evidence type="ECO:0000256" key="2">
    <source>
        <dbReference type="ARBA" id="ARBA00001958"/>
    </source>
</evidence>